<dbReference type="Pfam" id="PF03775">
    <property type="entry name" value="MinC_C"/>
    <property type="match status" value="1"/>
</dbReference>
<dbReference type="SUPFAM" id="SSF63848">
    <property type="entry name" value="Cell-division inhibitor MinC, C-terminal domain"/>
    <property type="match status" value="1"/>
</dbReference>
<evidence type="ECO:0000256" key="7">
    <source>
        <dbReference type="SAM" id="MobiDB-lite"/>
    </source>
</evidence>
<dbReference type="InterPro" id="IPR013033">
    <property type="entry name" value="MinC"/>
</dbReference>
<dbReference type="GO" id="GO:0000902">
    <property type="term" value="P:cell morphogenesis"/>
    <property type="evidence" value="ECO:0007669"/>
    <property type="project" value="InterPro"/>
</dbReference>
<dbReference type="OrthoDB" id="9794530at2"/>
<dbReference type="GO" id="GO:0000917">
    <property type="term" value="P:division septum assembly"/>
    <property type="evidence" value="ECO:0007669"/>
    <property type="project" value="UniProtKB-KW"/>
</dbReference>
<comment type="similarity">
    <text evidence="1 6">Belongs to the MinC family.</text>
</comment>
<comment type="function">
    <text evidence="5 6">Cell division inhibitor that blocks the formation of polar Z ring septums. Rapidly oscillates between the poles of the cell to destabilize FtsZ filaments that have formed before they mature into polar Z rings. Prevents FtsZ polymerization.</text>
</comment>
<dbReference type="NCBIfam" id="TIGR01222">
    <property type="entry name" value="minC"/>
    <property type="match status" value="1"/>
</dbReference>
<dbReference type="EMBL" id="FYDG01000022">
    <property type="protein sequence ID" value="SNB82683.1"/>
    <property type="molecule type" value="Genomic_DNA"/>
</dbReference>
<dbReference type="HAMAP" id="MF_00267">
    <property type="entry name" value="MinC"/>
    <property type="match status" value="1"/>
</dbReference>
<evidence type="ECO:0000256" key="5">
    <source>
        <dbReference type="ARBA" id="ARBA00025606"/>
    </source>
</evidence>
<dbReference type="AlphaFoldDB" id="A0A212SB12"/>
<keyword evidence="2 6" id="KW-0132">Cell division</keyword>
<reference evidence="10" key="1">
    <citation type="submission" date="2017-06" db="EMBL/GenBank/DDBJ databases">
        <authorList>
            <person name="Varghese N."/>
            <person name="Submissions S."/>
        </authorList>
    </citation>
    <scope>NUCLEOTIDE SEQUENCE [LARGE SCALE GENOMIC DNA]</scope>
    <source>
        <strain evidence="10">DSM 137</strain>
    </source>
</reference>
<dbReference type="Gene3D" id="3.30.70.260">
    <property type="match status" value="1"/>
</dbReference>
<dbReference type="Gene3D" id="2.160.20.70">
    <property type="match status" value="1"/>
</dbReference>
<keyword evidence="3 6" id="KW-0717">Septation</keyword>
<dbReference type="GO" id="GO:1901891">
    <property type="term" value="P:regulation of cell septum assembly"/>
    <property type="evidence" value="ECO:0007669"/>
    <property type="project" value="InterPro"/>
</dbReference>
<proteinExistence type="inferred from homology"/>
<dbReference type="PANTHER" id="PTHR34108">
    <property type="entry name" value="SEPTUM SITE-DETERMINING PROTEIN MINC"/>
    <property type="match status" value="1"/>
</dbReference>
<sequence>MNAHVRSSATLNLRTHSLIAFVLQPVEPLVDWFETLDGWLARSPNFFANKPIVLDLSVLDIALKDYRDLLRDLARRHIRVMGVEGASPTLVGPHLPPSVTGGVEIKPEPAPAQTEPVSQQPAEQEPADPQPAKATPPNTGCSQTLIIDAPVRSGQTISNLAGDITIIGRVASGAEVIAGGSVHVYGAVQGRIFAGVSGIQDARIFCAEARAELFCVGGAYVTAESMDPKAEGKSVEVRLVESELAIRILN</sequence>
<evidence type="ECO:0000256" key="1">
    <source>
        <dbReference type="ARBA" id="ARBA00006291"/>
    </source>
</evidence>
<keyword evidence="10" id="KW-1185">Reference proteome</keyword>
<name>A0A212SB12_RHOAC</name>
<evidence type="ECO:0000256" key="3">
    <source>
        <dbReference type="ARBA" id="ARBA00023210"/>
    </source>
</evidence>
<dbReference type="Proteomes" id="UP000198418">
    <property type="component" value="Unassembled WGS sequence"/>
</dbReference>
<evidence type="ECO:0000256" key="2">
    <source>
        <dbReference type="ARBA" id="ARBA00022618"/>
    </source>
</evidence>
<feature type="region of interest" description="Disordered" evidence="7">
    <location>
        <begin position="89"/>
        <end position="140"/>
    </location>
</feature>
<evidence type="ECO:0000313" key="9">
    <source>
        <dbReference type="EMBL" id="SNB82683.1"/>
    </source>
</evidence>
<evidence type="ECO:0000259" key="8">
    <source>
        <dbReference type="Pfam" id="PF03775"/>
    </source>
</evidence>
<evidence type="ECO:0000256" key="6">
    <source>
        <dbReference type="HAMAP-Rule" id="MF_00267"/>
    </source>
</evidence>
<dbReference type="RefSeq" id="WP_088522410.1">
    <property type="nucleotide sequence ID" value="NZ_FYDG01000022.1"/>
</dbReference>
<dbReference type="InterPro" id="IPR016098">
    <property type="entry name" value="CAP/MinC_C"/>
</dbReference>
<keyword evidence="4 6" id="KW-0131">Cell cycle</keyword>
<comment type="subunit">
    <text evidence="6">Interacts with MinD and FtsZ.</text>
</comment>
<evidence type="ECO:0000313" key="10">
    <source>
        <dbReference type="Proteomes" id="UP000198418"/>
    </source>
</evidence>
<accession>A0A212SB12</accession>
<organism evidence="9 10">
    <name type="scientific">Rhodoblastus acidophilus</name>
    <name type="common">Rhodopseudomonas acidophila</name>
    <dbReference type="NCBI Taxonomy" id="1074"/>
    <lineage>
        <taxon>Bacteria</taxon>
        <taxon>Pseudomonadati</taxon>
        <taxon>Pseudomonadota</taxon>
        <taxon>Alphaproteobacteria</taxon>
        <taxon>Hyphomicrobiales</taxon>
        <taxon>Rhodoblastaceae</taxon>
        <taxon>Rhodoblastus</taxon>
    </lineage>
</organism>
<gene>
    <name evidence="6" type="primary">minC</name>
    <name evidence="9" type="ORF">SAMN06265338_1223</name>
</gene>
<evidence type="ECO:0000256" key="4">
    <source>
        <dbReference type="ARBA" id="ARBA00023306"/>
    </source>
</evidence>
<feature type="domain" description="Septum formation inhibitor MinC C-terminal" evidence="8">
    <location>
        <begin position="146"/>
        <end position="246"/>
    </location>
</feature>
<dbReference type="PANTHER" id="PTHR34108:SF1">
    <property type="entry name" value="SEPTUM SITE-DETERMINING PROTEIN MINC"/>
    <property type="match status" value="1"/>
</dbReference>
<dbReference type="InterPro" id="IPR005526">
    <property type="entry name" value="Septum_form_inhib_MinC_C"/>
</dbReference>
<protein>
    <recommendedName>
        <fullName evidence="6">Probable septum site-determining protein MinC</fullName>
    </recommendedName>
</protein>
<dbReference type="InterPro" id="IPR036145">
    <property type="entry name" value="MinC_C_sf"/>
</dbReference>